<sequence length="562" mass="64687">MAKRVKYLSESEISKLLNDSDSETGESSFSSTSNSESDCSDDTEIYDYLDDNANDLSASDWQTDIKELPSLEFSANSGIYINSSEPVEKEIDFFNLFFTNEIIEIIVDETNKFSKLIFEKSKTEPSSSKSQEPKCIAEVTGNEMRVFMSLIILMSIIKKPTIKMYFSSNPILSTPFFSSVMSRNRFLEILKCLHFTSKPDAKKLEKVNLVLEKLIKNFRALYIPEREISVDESLFPWKGRLGFRQYIPSKRSRYGIKIYKLCDSNSGYIWNCLVYTGKDTELTEPGALYGERVVKTLLADLENKGYNLYLDRFFVSPELAIHLLQKNTNMCGTVQRNRKGMPKDLPSHFQNDCIVAFQKEGINVIGYKDKKKDVIMLTTFHGKGLIPTGKKNRKTGEDIKKPHCVVDYNKYMGGVDTGDSIMHHYPAFRKTVKWYRKLFFGFLDMVLLNSNILFCKQKGIKMSSLQFRTNVVQQIIERYKETKPKKVPTACTFATPLRLTGRHFPNLYVDANGKKSRRECFVCKKSSLKGRKRKLTFYECKTCNVGLCPGQCFEMYHNLQNF</sequence>
<feature type="compositionally biased region" description="Low complexity" evidence="1">
    <location>
        <begin position="25"/>
        <end position="37"/>
    </location>
</feature>
<comment type="caution">
    <text evidence="4">The sequence shown here is derived from an EMBL/GenBank/DDBJ whole genome shotgun (WGS) entry which is preliminary data.</text>
</comment>
<feature type="domain" description="PiggyBac transposable element-derived protein" evidence="3">
    <location>
        <begin position="91"/>
        <end position="450"/>
    </location>
</feature>
<feature type="region of interest" description="Disordered" evidence="1">
    <location>
        <begin position="18"/>
        <end position="42"/>
    </location>
</feature>
<evidence type="ECO:0000313" key="4">
    <source>
        <dbReference type="EMBL" id="GBO22390.1"/>
    </source>
</evidence>
<dbReference type="InterPro" id="IPR032718">
    <property type="entry name" value="PGBD4_Znf_C"/>
</dbReference>
<evidence type="ECO:0000259" key="2">
    <source>
        <dbReference type="Pfam" id="PF13842"/>
    </source>
</evidence>
<keyword evidence="5" id="KW-1185">Reference proteome</keyword>
<organism evidence="4 5">
    <name type="scientific">Araneus ventricosus</name>
    <name type="common">Orbweaver spider</name>
    <name type="synonym">Epeira ventricosa</name>
    <dbReference type="NCBI Taxonomy" id="182803"/>
    <lineage>
        <taxon>Eukaryota</taxon>
        <taxon>Metazoa</taxon>
        <taxon>Ecdysozoa</taxon>
        <taxon>Arthropoda</taxon>
        <taxon>Chelicerata</taxon>
        <taxon>Arachnida</taxon>
        <taxon>Araneae</taxon>
        <taxon>Araneomorphae</taxon>
        <taxon>Entelegynae</taxon>
        <taxon>Araneoidea</taxon>
        <taxon>Araneidae</taxon>
        <taxon>Araneus</taxon>
    </lineage>
</organism>
<protein>
    <submittedName>
        <fullName evidence="4">PiggyBac transposable element-derived protein 4</fullName>
    </submittedName>
</protein>
<proteinExistence type="predicted"/>
<name>A0A4Y2VFF3_ARAVE</name>
<dbReference type="PANTHER" id="PTHR46599:SF3">
    <property type="entry name" value="PIGGYBAC TRANSPOSABLE ELEMENT-DERIVED PROTEIN 4"/>
    <property type="match status" value="1"/>
</dbReference>
<dbReference type="Pfam" id="PF13842">
    <property type="entry name" value="zf-Tnp_2"/>
    <property type="match status" value="1"/>
</dbReference>
<gene>
    <name evidence="4" type="primary">PGBD4_282</name>
    <name evidence="4" type="ORF">AVEN_38651_1</name>
</gene>
<reference evidence="4 5" key="1">
    <citation type="journal article" date="2019" name="Sci. Rep.">
        <title>Orb-weaving spider Araneus ventricosus genome elucidates the spidroin gene catalogue.</title>
        <authorList>
            <person name="Kono N."/>
            <person name="Nakamura H."/>
            <person name="Ohtoshi R."/>
            <person name="Moran D.A.P."/>
            <person name="Shinohara A."/>
            <person name="Yoshida Y."/>
            <person name="Fujiwara M."/>
            <person name="Mori M."/>
            <person name="Tomita M."/>
            <person name="Arakawa K."/>
        </authorList>
    </citation>
    <scope>NUCLEOTIDE SEQUENCE [LARGE SCALE GENOMIC DNA]</scope>
</reference>
<dbReference type="Pfam" id="PF13843">
    <property type="entry name" value="DDE_Tnp_1_7"/>
    <property type="match status" value="1"/>
</dbReference>
<evidence type="ECO:0000313" key="5">
    <source>
        <dbReference type="Proteomes" id="UP000499080"/>
    </source>
</evidence>
<dbReference type="EMBL" id="BGPR01045481">
    <property type="protein sequence ID" value="GBO22390.1"/>
    <property type="molecule type" value="Genomic_DNA"/>
</dbReference>
<accession>A0A4Y2VFF3</accession>
<evidence type="ECO:0000256" key="1">
    <source>
        <dbReference type="SAM" id="MobiDB-lite"/>
    </source>
</evidence>
<dbReference type="OrthoDB" id="6435846at2759"/>
<feature type="domain" description="PiggyBac transposable element-derived protein 4 C-terminal zinc-finger" evidence="2">
    <location>
        <begin position="502"/>
        <end position="557"/>
    </location>
</feature>
<dbReference type="InterPro" id="IPR029526">
    <property type="entry name" value="PGBD"/>
</dbReference>
<evidence type="ECO:0000259" key="3">
    <source>
        <dbReference type="Pfam" id="PF13843"/>
    </source>
</evidence>
<dbReference type="Proteomes" id="UP000499080">
    <property type="component" value="Unassembled WGS sequence"/>
</dbReference>
<dbReference type="PANTHER" id="PTHR46599">
    <property type="entry name" value="PIGGYBAC TRANSPOSABLE ELEMENT-DERIVED PROTEIN 4"/>
    <property type="match status" value="1"/>
</dbReference>
<dbReference type="AlphaFoldDB" id="A0A4Y2VFF3"/>